<protein>
    <submittedName>
        <fullName evidence="2">Uncharacterized protein</fullName>
    </submittedName>
</protein>
<dbReference type="EMBL" id="WOWK01000019">
    <property type="protein sequence ID" value="KAF0328098.1"/>
    <property type="molecule type" value="Genomic_DNA"/>
</dbReference>
<evidence type="ECO:0000256" key="1">
    <source>
        <dbReference type="SAM" id="MobiDB-lite"/>
    </source>
</evidence>
<feature type="compositionally biased region" description="Polar residues" evidence="1">
    <location>
        <begin position="105"/>
        <end position="114"/>
    </location>
</feature>
<organism evidence="2 3">
    <name type="scientific">Colletotrichum asianum</name>
    <dbReference type="NCBI Taxonomy" id="702518"/>
    <lineage>
        <taxon>Eukaryota</taxon>
        <taxon>Fungi</taxon>
        <taxon>Dikarya</taxon>
        <taxon>Ascomycota</taxon>
        <taxon>Pezizomycotina</taxon>
        <taxon>Sordariomycetes</taxon>
        <taxon>Hypocreomycetidae</taxon>
        <taxon>Glomerellales</taxon>
        <taxon>Glomerellaceae</taxon>
        <taxon>Colletotrichum</taxon>
        <taxon>Colletotrichum gloeosporioides species complex</taxon>
    </lineage>
</organism>
<sequence length="185" mass="20719">FSTEYLMARGISIGWLWPKACCSACRRREARCDRTRRRNDRNHKNGRACIFGRLGRNTPVSLTGMQEIQTCHVPISLPPQSSEPVPAFYLPPPQTCADRSGTAITDETTAQSQPPCRDTRHPSKLTRMPATGLQPSRSQKPTSDTSDSRPVRIAQAALRPLPQTIRNGFYVMNNRNLLPLAISKY</sequence>
<dbReference type="Proteomes" id="UP000434172">
    <property type="component" value="Unassembled WGS sequence"/>
</dbReference>
<evidence type="ECO:0000313" key="2">
    <source>
        <dbReference type="EMBL" id="KAF0328098.1"/>
    </source>
</evidence>
<feature type="compositionally biased region" description="Polar residues" evidence="1">
    <location>
        <begin position="133"/>
        <end position="145"/>
    </location>
</feature>
<reference evidence="2 3" key="1">
    <citation type="submission" date="2019-12" db="EMBL/GenBank/DDBJ databases">
        <title>A genome sequence resource for the geographically widespread anthracnose pathogen Colletotrichum asianum.</title>
        <authorList>
            <person name="Meng Y."/>
        </authorList>
    </citation>
    <scope>NUCLEOTIDE SEQUENCE [LARGE SCALE GENOMIC DNA]</scope>
    <source>
        <strain evidence="2 3">ICMP 18580</strain>
    </source>
</reference>
<feature type="non-terminal residue" evidence="2">
    <location>
        <position position="1"/>
    </location>
</feature>
<name>A0A8H3WPG3_9PEZI</name>
<proteinExistence type="predicted"/>
<dbReference type="AlphaFoldDB" id="A0A8H3WPG3"/>
<accession>A0A8H3WPG3</accession>
<gene>
    <name evidence="2" type="ORF">GQ607_004578</name>
</gene>
<feature type="region of interest" description="Disordered" evidence="1">
    <location>
        <begin position="105"/>
        <end position="150"/>
    </location>
</feature>
<evidence type="ECO:0000313" key="3">
    <source>
        <dbReference type="Proteomes" id="UP000434172"/>
    </source>
</evidence>
<keyword evidence="3" id="KW-1185">Reference proteome</keyword>
<comment type="caution">
    <text evidence="2">The sequence shown here is derived from an EMBL/GenBank/DDBJ whole genome shotgun (WGS) entry which is preliminary data.</text>
</comment>